<dbReference type="Gene3D" id="3.30.710.10">
    <property type="entry name" value="Potassium Channel Kv1.1, Chain A"/>
    <property type="match status" value="1"/>
</dbReference>
<accession>A0A6A5ZFU0</accession>
<feature type="domain" description="BTB" evidence="1">
    <location>
        <begin position="33"/>
        <end position="100"/>
    </location>
</feature>
<dbReference type="AlphaFoldDB" id="A0A6A5ZFU0"/>
<proteinExistence type="predicted"/>
<dbReference type="CDD" id="cd18186">
    <property type="entry name" value="BTB_POZ_ZBTB_KLHL-like"/>
    <property type="match status" value="1"/>
</dbReference>
<dbReference type="OrthoDB" id="194443at2759"/>
<reference evidence="2" key="1">
    <citation type="journal article" date="2020" name="Stud. Mycol.">
        <title>101 Dothideomycetes genomes: a test case for predicting lifestyles and emergence of pathogens.</title>
        <authorList>
            <person name="Haridas S."/>
            <person name="Albert R."/>
            <person name="Binder M."/>
            <person name="Bloem J."/>
            <person name="Labutti K."/>
            <person name="Salamov A."/>
            <person name="Andreopoulos B."/>
            <person name="Baker S."/>
            <person name="Barry K."/>
            <person name="Bills G."/>
            <person name="Bluhm B."/>
            <person name="Cannon C."/>
            <person name="Castanera R."/>
            <person name="Culley D."/>
            <person name="Daum C."/>
            <person name="Ezra D."/>
            <person name="Gonzalez J."/>
            <person name="Henrissat B."/>
            <person name="Kuo A."/>
            <person name="Liang C."/>
            <person name="Lipzen A."/>
            <person name="Lutzoni F."/>
            <person name="Magnuson J."/>
            <person name="Mondo S."/>
            <person name="Nolan M."/>
            <person name="Ohm R."/>
            <person name="Pangilinan J."/>
            <person name="Park H.-J."/>
            <person name="Ramirez L."/>
            <person name="Alfaro M."/>
            <person name="Sun H."/>
            <person name="Tritt A."/>
            <person name="Yoshinaga Y."/>
            <person name="Zwiers L.-H."/>
            <person name="Turgeon B."/>
            <person name="Goodwin S."/>
            <person name="Spatafora J."/>
            <person name="Crous P."/>
            <person name="Grigoriev I."/>
        </authorList>
    </citation>
    <scope>NUCLEOTIDE SEQUENCE</scope>
    <source>
        <strain evidence="2">CBS 627.86</strain>
    </source>
</reference>
<dbReference type="PANTHER" id="PTHR47843">
    <property type="entry name" value="BTB DOMAIN-CONTAINING PROTEIN-RELATED"/>
    <property type="match status" value="1"/>
</dbReference>
<organism evidence="2 3">
    <name type="scientific">Lophiotrema nucula</name>
    <dbReference type="NCBI Taxonomy" id="690887"/>
    <lineage>
        <taxon>Eukaryota</taxon>
        <taxon>Fungi</taxon>
        <taxon>Dikarya</taxon>
        <taxon>Ascomycota</taxon>
        <taxon>Pezizomycotina</taxon>
        <taxon>Dothideomycetes</taxon>
        <taxon>Pleosporomycetidae</taxon>
        <taxon>Pleosporales</taxon>
        <taxon>Lophiotremataceae</taxon>
        <taxon>Lophiotrema</taxon>
    </lineage>
</organism>
<evidence type="ECO:0000313" key="3">
    <source>
        <dbReference type="Proteomes" id="UP000799770"/>
    </source>
</evidence>
<dbReference type="Proteomes" id="UP000799770">
    <property type="component" value="Unassembled WGS sequence"/>
</dbReference>
<dbReference type="Pfam" id="PF00651">
    <property type="entry name" value="BTB"/>
    <property type="match status" value="1"/>
</dbReference>
<gene>
    <name evidence="2" type="ORF">BDV96DRAFT_597677</name>
</gene>
<dbReference type="InterPro" id="IPR011333">
    <property type="entry name" value="SKP1/BTB/POZ_sf"/>
</dbReference>
<dbReference type="InterPro" id="IPR000210">
    <property type="entry name" value="BTB/POZ_dom"/>
</dbReference>
<sequence length="102" mass="11540">MTPAVETEETAASALAKAPIMSMAVRKGAEGLVNVKIGPDKTEYLLHRCFLIHHSEYFRKALQGDWKEAQDNEIVLEDVETGTFNVFVNWVYTRKLPKQDSD</sequence>
<keyword evidence="3" id="KW-1185">Reference proteome</keyword>
<evidence type="ECO:0000259" key="1">
    <source>
        <dbReference type="PROSITE" id="PS50097"/>
    </source>
</evidence>
<dbReference type="PANTHER" id="PTHR47843:SF2">
    <property type="entry name" value="BTB DOMAIN-CONTAINING PROTEIN"/>
    <property type="match status" value="1"/>
</dbReference>
<name>A0A6A5ZFU0_9PLEO</name>
<evidence type="ECO:0000313" key="2">
    <source>
        <dbReference type="EMBL" id="KAF2117803.1"/>
    </source>
</evidence>
<protein>
    <recommendedName>
        <fullName evidence="1">BTB domain-containing protein</fullName>
    </recommendedName>
</protein>
<dbReference type="PROSITE" id="PS50097">
    <property type="entry name" value="BTB"/>
    <property type="match status" value="1"/>
</dbReference>
<dbReference type="SUPFAM" id="SSF54695">
    <property type="entry name" value="POZ domain"/>
    <property type="match status" value="1"/>
</dbReference>
<dbReference type="EMBL" id="ML977318">
    <property type="protein sequence ID" value="KAF2117803.1"/>
    <property type="molecule type" value="Genomic_DNA"/>
</dbReference>